<keyword evidence="3" id="KW-1185">Reference proteome</keyword>
<feature type="chain" id="PRO_5006416530" description="Surface layer protein A domain-containing protein" evidence="1">
    <location>
        <begin position="34"/>
        <end position="292"/>
    </location>
</feature>
<dbReference type="Proteomes" id="UP000051442">
    <property type="component" value="Unassembled WGS sequence"/>
</dbReference>
<accession>A0A0R2ELA7</accession>
<dbReference type="RefSeq" id="WP_156301661.1">
    <property type="nucleotide sequence ID" value="NZ_AYZM01000177.1"/>
</dbReference>
<name>A0A0R2ELA7_9LACO</name>
<gene>
    <name evidence="2" type="ORF">FD14_GL002787</name>
</gene>
<dbReference type="PATRIC" id="fig|1423804.4.peg.3002"/>
<organism evidence="2 3">
    <name type="scientific">Secundilactobacillus similis DSM 23365 = JCM 2765</name>
    <dbReference type="NCBI Taxonomy" id="1423804"/>
    <lineage>
        <taxon>Bacteria</taxon>
        <taxon>Bacillati</taxon>
        <taxon>Bacillota</taxon>
        <taxon>Bacilli</taxon>
        <taxon>Lactobacillales</taxon>
        <taxon>Lactobacillaceae</taxon>
        <taxon>Secundilactobacillus</taxon>
    </lineage>
</organism>
<keyword evidence="1" id="KW-0732">Signal</keyword>
<dbReference type="STRING" id="1423804.FD14_GL002787"/>
<comment type="caution">
    <text evidence="2">The sequence shown here is derived from an EMBL/GenBank/DDBJ whole genome shotgun (WGS) entry which is preliminary data.</text>
</comment>
<evidence type="ECO:0000256" key="1">
    <source>
        <dbReference type="SAM" id="SignalP"/>
    </source>
</evidence>
<dbReference type="AlphaFoldDB" id="A0A0R2ELA7"/>
<proteinExistence type="predicted"/>
<dbReference type="OrthoDB" id="2275794at2"/>
<sequence length="292" mass="32829">MMHHNQFKRATMAALAATFGLLGLASVATTAHADSFKTLSKYSYVKTTRAMYTGQHTYINGKKGRKLITPKGTILKITGTGASRNSDGTLKYTIGLSRGDLHYNAEKNIAEASGQIAFKASDFKGYKLKMPVRTKLLQSGTGYFGDSDTVHRYKPLFHVTLDGYVEYYSTARLKHYGIYNGIEMSKLYDLPNGGNTSYTGAYINRIKPTASVKLSTFKVKGNTTYLYYKTPINGLTEKKVSSRYYRLTIKKTTDTLTQSWQYGDEDFTNAWWARYSVGGHHYFDLIELERGD</sequence>
<evidence type="ECO:0008006" key="4">
    <source>
        <dbReference type="Google" id="ProtNLM"/>
    </source>
</evidence>
<feature type="signal peptide" evidence="1">
    <location>
        <begin position="1"/>
        <end position="33"/>
    </location>
</feature>
<protein>
    <recommendedName>
        <fullName evidence="4">Surface layer protein A domain-containing protein</fullName>
    </recommendedName>
</protein>
<dbReference type="EMBL" id="AYZM01000177">
    <property type="protein sequence ID" value="KRN15979.1"/>
    <property type="molecule type" value="Genomic_DNA"/>
</dbReference>
<evidence type="ECO:0000313" key="3">
    <source>
        <dbReference type="Proteomes" id="UP000051442"/>
    </source>
</evidence>
<evidence type="ECO:0000313" key="2">
    <source>
        <dbReference type="EMBL" id="KRN15979.1"/>
    </source>
</evidence>
<reference evidence="2 3" key="1">
    <citation type="journal article" date="2015" name="Genome Announc.">
        <title>Expanding the biotechnology potential of lactobacilli through comparative genomics of 213 strains and associated genera.</title>
        <authorList>
            <person name="Sun Z."/>
            <person name="Harris H.M."/>
            <person name="McCann A."/>
            <person name="Guo C."/>
            <person name="Argimon S."/>
            <person name="Zhang W."/>
            <person name="Yang X."/>
            <person name="Jeffery I.B."/>
            <person name="Cooney J.C."/>
            <person name="Kagawa T.F."/>
            <person name="Liu W."/>
            <person name="Song Y."/>
            <person name="Salvetti E."/>
            <person name="Wrobel A."/>
            <person name="Rasinkangas P."/>
            <person name="Parkhill J."/>
            <person name="Rea M.C."/>
            <person name="O'Sullivan O."/>
            <person name="Ritari J."/>
            <person name="Douillard F.P."/>
            <person name="Paul Ross R."/>
            <person name="Yang R."/>
            <person name="Briner A.E."/>
            <person name="Felis G.E."/>
            <person name="de Vos W.M."/>
            <person name="Barrangou R."/>
            <person name="Klaenhammer T.R."/>
            <person name="Caufield P.W."/>
            <person name="Cui Y."/>
            <person name="Zhang H."/>
            <person name="O'Toole P.W."/>
        </authorList>
    </citation>
    <scope>NUCLEOTIDE SEQUENCE [LARGE SCALE GENOMIC DNA]</scope>
    <source>
        <strain evidence="2 3">DSM 23365</strain>
    </source>
</reference>